<dbReference type="AlphaFoldDB" id="A0A174BW05"/>
<reference evidence="1 2" key="1">
    <citation type="submission" date="2015-09" db="EMBL/GenBank/DDBJ databases">
        <authorList>
            <consortium name="Pathogen Informatics"/>
        </authorList>
    </citation>
    <scope>NUCLEOTIDE SEQUENCE [LARGE SCALE GENOMIC DNA]</scope>
    <source>
        <strain evidence="1 2">2789STDY5834861</strain>
    </source>
</reference>
<protein>
    <recommendedName>
        <fullName evidence="3">PAC domain-containing protein</fullName>
    </recommendedName>
</protein>
<evidence type="ECO:0000313" key="2">
    <source>
        <dbReference type="Proteomes" id="UP000095645"/>
    </source>
</evidence>
<sequence>METDKKAVSAFYDRDYIAERLKGLETELSLECRITLNGEERWVRNVIIRGEIEDSEYAMIFLRDITEAKIESARHLQMAADNASMELLIQSIVRLVDRFVVCDLENDRYEFYNLNGQMIYKPLGFYHDFQMQVLERYKTLEPLEAIDILIAPDNIRKKLKSENDIYKFEYCSLDEKTYKIASYIPLEWKNGKLEKVLLASMDVTQEKKAEIESRQALKEAYRSAENANRAKTEFLSNMSHVLLCLDWLYLIDAAEVDKKGCINLCI</sequence>
<dbReference type="EMBL" id="CYZP01000013">
    <property type="protein sequence ID" value="CUO04853.1"/>
    <property type="molecule type" value="Genomic_DNA"/>
</dbReference>
<name>A0A174BW05_9FIRM</name>
<accession>A0A174BW05</accession>
<dbReference type="Proteomes" id="UP000095645">
    <property type="component" value="Unassembled WGS sequence"/>
</dbReference>
<gene>
    <name evidence="1" type="ORF">ERS852476_01747</name>
</gene>
<proteinExistence type="predicted"/>
<dbReference type="Pfam" id="PF20293">
    <property type="entry name" value="MC6"/>
    <property type="match status" value="1"/>
</dbReference>
<evidence type="ECO:0008006" key="3">
    <source>
        <dbReference type="Google" id="ProtNLM"/>
    </source>
</evidence>
<evidence type="ECO:0000313" key="1">
    <source>
        <dbReference type="EMBL" id="CUO04853.1"/>
    </source>
</evidence>
<dbReference type="Gene3D" id="1.10.287.130">
    <property type="match status" value="1"/>
</dbReference>
<organism evidence="1 2">
    <name type="scientific">Blautia obeum</name>
    <dbReference type="NCBI Taxonomy" id="40520"/>
    <lineage>
        <taxon>Bacteria</taxon>
        <taxon>Bacillati</taxon>
        <taxon>Bacillota</taxon>
        <taxon>Clostridia</taxon>
        <taxon>Lachnospirales</taxon>
        <taxon>Lachnospiraceae</taxon>
        <taxon>Blautia</taxon>
    </lineage>
</organism>
<dbReference type="InterPro" id="IPR046897">
    <property type="entry name" value="ABC-3C_MC6"/>
</dbReference>